<keyword evidence="1" id="KW-0472">Membrane</keyword>
<keyword evidence="1" id="KW-0812">Transmembrane</keyword>
<dbReference type="Proteomes" id="UP001642409">
    <property type="component" value="Unassembled WGS sequence"/>
</dbReference>
<dbReference type="EMBL" id="CAXDID020000446">
    <property type="protein sequence ID" value="CAL6092600.1"/>
    <property type="molecule type" value="Genomic_DNA"/>
</dbReference>
<evidence type="ECO:0000313" key="3">
    <source>
        <dbReference type="EMBL" id="CAL6092600.1"/>
    </source>
</evidence>
<feature type="transmembrane region" description="Helical" evidence="1">
    <location>
        <begin position="148"/>
        <end position="166"/>
    </location>
</feature>
<dbReference type="EMBL" id="CATOUU010000370">
    <property type="protein sequence ID" value="CAI9926705.1"/>
    <property type="molecule type" value="Genomic_DNA"/>
</dbReference>
<evidence type="ECO:0000256" key="1">
    <source>
        <dbReference type="SAM" id="Phobius"/>
    </source>
</evidence>
<dbReference type="AlphaFoldDB" id="A0AA86NV04"/>
<proteinExistence type="predicted"/>
<name>A0AA86NV04_9EUKA</name>
<protein>
    <submittedName>
        <fullName evidence="3">Hypothetical_protein</fullName>
    </submittedName>
</protein>
<organism evidence="2">
    <name type="scientific">Hexamita inflata</name>
    <dbReference type="NCBI Taxonomy" id="28002"/>
    <lineage>
        <taxon>Eukaryota</taxon>
        <taxon>Metamonada</taxon>
        <taxon>Diplomonadida</taxon>
        <taxon>Hexamitidae</taxon>
        <taxon>Hexamitinae</taxon>
        <taxon>Hexamita</taxon>
    </lineage>
</organism>
<gene>
    <name evidence="2" type="ORF">HINF_LOCUS14350</name>
    <name evidence="3" type="ORF">HINF_LOCUS66342</name>
</gene>
<reference evidence="3 4" key="2">
    <citation type="submission" date="2024-07" db="EMBL/GenBank/DDBJ databases">
        <authorList>
            <person name="Akdeniz Z."/>
        </authorList>
    </citation>
    <scope>NUCLEOTIDE SEQUENCE [LARGE SCALE GENOMIC DNA]</scope>
</reference>
<accession>A0AA86NV04</accession>
<sequence>MHFTRTQYYKYGLDHIFRLSVLVRYVICGKNSIGNLSFYKSHAPLLKVVQWIRLSIREVIVAQNILSFAYLCQRRRIFRNTILILHYKSENNIEQTEVDYRTWTNSLCRILFWILVPGIVSSQMYFPFPTWTVGIRFYKIFQSADGAWISAILLILFTLFYQHYYFQCEKLLNAQYRLYMAPLCVNSET</sequence>
<reference evidence="2" key="1">
    <citation type="submission" date="2023-06" db="EMBL/GenBank/DDBJ databases">
        <authorList>
            <person name="Kurt Z."/>
        </authorList>
    </citation>
    <scope>NUCLEOTIDE SEQUENCE</scope>
</reference>
<feature type="transmembrane region" description="Helical" evidence="1">
    <location>
        <begin position="110"/>
        <end position="128"/>
    </location>
</feature>
<comment type="caution">
    <text evidence="2">The sequence shown here is derived from an EMBL/GenBank/DDBJ whole genome shotgun (WGS) entry which is preliminary data.</text>
</comment>
<keyword evidence="1" id="KW-1133">Transmembrane helix</keyword>
<keyword evidence="4" id="KW-1185">Reference proteome</keyword>
<evidence type="ECO:0000313" key="4">
    <source>
        <dbReference type="Proteomes" id="UP001642409"/>
    </source>
</evidence>
<evidence type="ECO:0000313" key="2">
    <source>
        <dbReference type="EMBL" id="CAI9926705.1"/>
    </source>
</evidence>